<keyword evidence="2" id="KW-0479">Metal-binding</keyword>
<dbReference type="SUPFAM" id="SSF47188">
    <property type="entry name" value="Hemerythrin-like"/>
    <property type="match status" value="1"/>
</dbReference>
<comment type="similarity">
    <text evidence="1">Belongs to the hemerythrin family.</text>
</comment>
<evidence type="ECO:0000313" key="6">
    <source>
        <dbReference type="Proteomes" id="UP000270626"/>
    </source>
</evidence>
<dbReference type="OrthoDB" id="8565654at2"/>
<dbReference type="EMBL" id="RBXP01000015">
    <property type="protein sequence ID" value="RKT58175.1"/>
    <property type="molecule type" value="Genomic_DNA"/>
</dbReference>
<dbReference type="AlphaFoldDB" id="A0A495WBF7"/>
<protein>
    <submittedName>
        <fullName evidence="5">Hemerythrin-like metal-binding protein</fullName>
    </submittedName>
</protein>
<reference evidence="5 6" key="1">
    <citation type="submission" date="2018-10" db="EMBL/GenBank/DDBJ databases">
        <title>Genomic Encyclopedia of Type Strains, Phase IV (KMG-IV): sequencing the most valuable type-strain genomes for metagenomic binning, comparative biology and taxonomic classification.</title>
        <authorList>
            <person name="Goeker M."/>
        </authorList>
    </citation>
    <scope>NUCLEOTIDE SEQUENCE [LARGE SCALE GENOMIC DNA]</scope>
    <source>
        <strain evidence="5 6">DSM 23841</strain>
    </source>
</reference>
<evidence type="ECO:0000256" key="2">
    <source>
        <dbReference type="ARBA" id="ARBA00022723"/>
    </source>
</evidence>
<dbReference type="InterPro" id="IPR035938">
    <property type="entry name" value="Hemerythrin-like_sf"/>
</dbReference>
<dbReference type="CDD" id="cd12107">
    <property type="entry name" value="Hemerythrin"/>
    <property type="match status" value="1"/>
</dbReference>
<dbReference type="Pfam" id="PF01814">
    <property type="entry name" value="Hemerythrin"/>
    <property type="match status" value="1"/>
</dbReference>
<evidence type="ECO:0000259" key="4">
    <source>
        <dbReference type="Pfam" id="PF01814"/>
    </source>
</evidence>
<comment type="caution">
    <text evidence="5">The sequence shown here is derived from an EMBL/GenBank/DDBJ whole genome shotgun (WGS) entry which is preliminary data.</text>
</comment>
<dbReference type="GO" id="GO:0046872">
    <property type="term" value="F:metal ion binding"/>
    <property type="evidence" value="ECO:0007669"/>
    <property type="project" value="UniProtKB-KW"/>
</dbReference>
<evidence type="ECO:0000256" key="3">
    <source>
        <dbReference type="ARBA" id="ARBA00023004"/>
    </source>
</evidence>
<dbReference type="InterPro" id="IPR012827">
    <property type="entry name" value="Hemerythrin_metal-bd"/>
</dbReference>
<keyword evidence="6" id="KW-1185">Reference proteome</keyword>
<gene>
    <name evidence="5" type="ORF">DFR40_2119</name>
</gene>
<dbReference type="RefSeq" id="WP_121458437.1">
    <property type="nucleotide sequence ID" value="NZ_RBXP01000015.1"/>
</dbReference>
<evidence type="ECO:0000313" key="5">
    <source>
        <dbReference type="EMBL" id="RKT58175.1"/>
    </source>
</evidence>
<dbReference type="InterPro" id="IPR012312">
    <property type="entry name" value="Hemerythrin-like"/>
</dbReference>
<name>A0A495WBF7_9RHOO</name>
<evidence type="ECO:0000256" key="1">
    <source>
        <dbReference type="ARBA" id="ARBA00010587"/>
    </source>
</evidence>
<organism evidence="5 6">
    <name type="scientific">Azonexus fungiphilus</name>
    <dbReference type="NCBI Taxonomy" id="146940"/>
    <lineage>
        <taxon>Bacteria</taxon>
        <taxon>Pseudomonadati</taxon>
        <taxon>Pseudomonadota</taxon>
        <taxon>Betaproteobacteria</taxon>
        <taxon>Rhodocyclales</taxon>
        <taxon>Azonexaceae</taxon>
        <taxon>Azonexus</taxon>
    </lineage>
</organism>
<dbReference type="NCBIfam" id="TIGR02481">
    <property type="entry name" value="hemeryth_dom"/>
    <property type="match status" value="1"/>
</dbReference>
<sequence>MMHLGQEPVMKVAEPLGERYCARLVALPPALNTGNALIDDEHRQLLAVMQQLRTVCADPERLADCLGCAGARRQACEHAVVGILGDLFAFILEHFASEERIMRDAMMAVTEHDLCAAHIEDHAAIAQKVQEIVSRLDFAHTVARIRELDGLLGRWLDNHIGMHDLILVGWLGKGSQPPPDAR</sequence>
<accession>A0A495WBF7</accession>
<proteinExistence type="inferred from homology"/>
<dbReference type="Gene3D" id="1.20.120.50">
    <property type="entry name" value="Hemerythrin-like"/>
    <property type="match status" value="1"/>
</dbReference>
<feature type="domain" description="Hemerythrin-like" evidence="4">
    <location>
        <begin position="34"/>
        <end position="170"/>
    </location>
</feature>
<dbReference type="Proteomes" id="UP000270626">
    <property type="component" value="Unassembled WGS sequence"/>
</dbReference>
<keyword evidence="3" id="KW-0408">Iron</keyword>